<keyword evidence="3 7" id="KW-0540">Nuclease</keyword>
<feature type="compositionally biased region" description="Basic residues" evidence="9">
    <location>
        <begin position="148"/>
        <end position="160"/>
    </location>
</feature>
<comment type="function">
    <text evidence="1 7">RNaseP catalyzes the removal of the 5'-leader sequence from pre-tRNA to produce the mature 5'-terminus. It can also cleave other RNA substrates such as 4.5S RNA. The protein component plays an auxiliary but essential role in vivo by binding to the 5'-leader sequence and broadening the substrate specificity of the ribozyme.</text>
</comment>
<keyword evidence="4 7" id="KW-0255">Endonuclease</keyword>
<evidence type="ECO:0000256" key="3">
    <source>
        <dbReference type="ARBA" id="ARBA00022722"/>
    </source>
</evidence>
<dbReference type="InParanoid" id="C1F9G3"/>
<comment type="catalytic activity">
    <reaction evidence="7">
        <text>Endonucleolytic cleavage of RNA, removing 5'-extranucleotides from tRNA precursor.</text>
        <dbReference type="EC" id="3.1.26.5"/>
    </reaction>
</comment>
<evidence type="ECO:0000256" key="6">
    <source>
        <dbReference type="ARBA" id="ARBA00022884"/>
    </source>
</evidence>
<dbReference type="eggNOG" id="COG0594">
    <property type="taxonomic scope" value="Bacteria"/>
</dbReference>
<evidence type="ECO:0000256" key="1">
    <source>
        <dbReference type="ARBA" id="ARBA00002663"/>
    </source>
</evidence>
<dbReference type="AlphaFoldDB" id="C1F9G3"/>
<evidence type="ECO:0000256" key="4">
    <source>
        <dbReference type="ARBA" id="ARBA00022759"/>
    </source>
</evidence>
<evidence type="ECO:0000256" key="2">
    <source>
        <dbReference type="ARBA" id="ARBA00022694"/>
    </source>
</evidence>
<evidence type="ECO:0000256" key="5">
    <source>
        <dbReference type="ARBA" id="ARBA00022801"/>
    </source>
</evidence>
<evidence type="ECO:0000256" key="9">
    <source>
        <dbReference type="SAM" id="MobiDB-lite"/>
    </source>
</evidence>
<protein>
    <recommendedName>
        <fullName evidence="7 8">Ribonuclease P protein component</fullName>
        <shortName evidence="7">RNase P protein</shortName>
        <shortName evidence="7">RNaseP protein</shortName>
        <ecNumber evidence="7 8">3.1.26.5</ecNumber>
    </recommendedName>
    <alternativeName>
        <fullName evidence="7">Protein C5</fullName>
    </alternativeName>
</protein>
<keyword evidence="2 7" id="KW-0819">tRNA processing</keyword>
<dbReference type="GO" id="GO:0000049">
    <property type="term" value="F:tRNA binding"/>
    <property type="evidence" value="ECO:0007669"/>
    <property type="project" value="UniProtKB-UniRule"/>
</dbReference>
<dbReference type="GO" id="GO:0042781">
    <property type="term" value="F:3'-tRNA processing endoribonuclease activity"/>
    <property type="evidence" value="ECO:0007669"/>
    <property type="project" value="TreeGrafter"/>
</dbReference>
<evidence type="ECO:0000256" key="8">
    <source>
        <dbReference type="NCBIfam" id="TIGR00188"/>
    </source>
</evidence>
<dbReference type="PROSITE" id="PS00648">
    <property type="entry name" value="RIBONUCLEASE_P"/>
    <property type="match status" value="1"/>
</dbReference>
<keyword evidence="6 7" id="KW-0694">RNA-binding</keyword>
<keyword evidence="11" id="KW-1185">Reference proteome</keyword>
<dbReference type="OrthoDB" id="9810867at2"/>
<dbReference type="GO" id="GO:0004526">
    <property type="term" value="F:ribonuclease P activity"/>
    <property type="evidence" value="ECO:0007669"/>
    <property type="project" value="UniProtKB-UniRule"/>
</dbReference>
<feature type="compositionally biased region" description="Basic and acidic residues" evidence="9">
    <location>
        <begin position="132"/>
        <end position="143"/>
    </location>
</feature>
<proteinExistence type="inferred from homology"/>
<feature type="region of interest" description="Disordered" evidence="9">
    <location>
        <begin position="132"/>
        <end position="160"/>
    </location>
</feature>
<dbReference type="InterPro" id="IPR000100">
    <property type="entry name" value="RNase_P"/>
</dbReference>
<sequence length="160" mass="18239">MNSWREARLRKHADYQSVYAASRKQFSASMTYFCRVRPADAPPVLPSAAIPRVGLTAGRVMGKAVERNRIKRRMREAVREHLQLLPGCVDVVLHPRKSVMTMEFTALSREVAEIFAKIAARIEREGVDALRAEQERQLAEPRKPWPGRARKPTPQKQAKP</sequence>
<dbReference type="InterPro" id="IPR020568">
    <property type="entry name" value="Ribosomal_Su5_D2-typ_SF"/>
</dbReference>
<dbReference type="FunCoup" id="C1F9G3">
    <property type="interactions" value="106"/>
</dbReference>
<dbReference type="EMBL" id="CP001472">
    <property type="protein sequence ID" value="ACO32991.1"/>
    <property type="molecule type" value="Genomic_DNA"/>
</dbReference>
<dbReference type="NCBIfam" id="TIGR00188">
    <property type="entry name" value="rnpA"/>
    <property type="match status" value="1"/>
</dbReference>
<evidence type="ECO:0000313" key="10">
    <source>
        <dbReference type="EMBL" id="ACO32991.1"/>
    </source>
</evidence>
<dbReference type="Pfam" id="PF00825">
    <property type="entry name" value="Ribonuclease_P"/>
    <property type="match status" value="1"/>
</dbReference>
<dbReference type="STRING" id="240015.ACP_2120"/>
<dbReference type="HOGENOM" id="CLU_117179_4_1_0"/>
<dbReference type="SUPFAM" id="SSF54211">
    <property type="entry name" value="Ribosomal protein S5 domain 2-like"/>
    <property type="match status" value="1"/>
</dbReference>
<dbReference type="PANTHER" id="PTHR33992">
    <property type="entry name" value="RIBONUCLEASE P PROTEIN COMPONENT"/>
    <property type="match status" value="1"/>
</dbReference>
<accession>C1F9G3</accession>
<dbReference type="PANTHER" id="PTHR33992:SF1">
    <property type="entry name" value="RIBONUCLEASE P PROTEIN COMPONENT"/>
    <property type="match status" value="1"/>
</dbReference>
<organism evidence="10 11">
    <name type="scientific">Acidobacterium capsulatum (strain ATCC 51196 / DSM 11244 / BCRC 80197 / JCM 7670 / NBRC 15755 / NCIMB 13165 / 161)</name>
    <dbReference type="NCBI Taxonomy" id="240015"/>
    <lineage>
        <taxon>Bacteria</taxon>
        <taxon>Pseudomonadati</taxon>
        <taxon>Acidobacteriota</taxon>
        <taxon>Terriglobia</taxon>
        <taxon>Terriglobales</taxon>
        <taxon>Acidobacteriaceae</taxon>
        <taxon>Acidobacterium</taxon>
    </lineage>
</organism>
<evidence type="ECO:0000313" key="11">
    <source>
        <dbReference type="Proteomes" id="UP000002207"/>
    </source>
</evidence>
<name>C1F9G3_ACIC5</name>
<dbReference type="Gene3D" id="3.30.230.10">
    <property type="match status" value="1"/>
</dbReference>
<comment type="similarity">
    <text evidence="7">Belongs to the RnpA family.</text>
</comment>
<reference evidence="10 11" key="1">
    <citation type="journal article" date="2009" name="Appl. Environ. Microbiol.">
        <title>Three genomes from the phylum Acidobacteria provide insight into the lifestyles of these microorganisms in soils.</title>
        <authorList>
            <person name="Ward N.L."/>
            <person name="Challacombe J.F."/>
            <person name="Janssen P.H."/>
            <person name="Henrissat B."/>
            <person name="Coutinho P.M."/>
            <person name="Wu M."/>
            <person name="Xie G."/>
            <person name="Haft D.H."/>
            <person name="Sait M."/>
            <person name="Badger J."/>
            <person name="Barabote R.D."/>
            <person name="Bradley B."/>
            <person name="Brettin T.S."/>
            <person name="Brinkac L.M."/>
            <person name="Bruce D."/>
            <person name="Creasy T."/>
            <person name="Daugherty S.C."/>
            <person name="Davidsen T.M."/>
            <person name="DeBoy R.T."/>
            <person name="Detter J.C."/>
            <person name="Dodson R.J."/>
            <person name="Durkin A.S."/>
            <person name="Ganapathy A."/>
            <person name="Gwinn-Giglio M."/>
            <person name="Han C.S."/>
            <person name="Khouri H."/>
            <person name="Kiss H."/>
            <person name="Kothari S.P."/>
            <person name="Madupu R."/>
            <person name="Nelson K.E."/>
            <person name="Nelson W.C."/>
            <person name="Paulsen I."/>
            <person name="Penn K."/>
            <person name="Ren Q."/>
            <person name="Rosovitz M.J."/>
            <person name="Selengut J.D."/>
            <person name="Shrivastava S."/>
            <person name="Sullivan S.A."/>
            <person name="Tapia R."/>
            <person name="Thompson L.S."/>
            <person name="Watkins K.L."/>
            <person name="Yang Q."/>
            <person name="Yu C."/>
            <person name="Zafar N."/>
            <person name="Zhou L."/>
            <person name="Kuske C.R."/>
        </authorList>
    </citation>
    <scope>NUCLEOTIDE SEQUENCE [LARGE SCALE GENOMIC DNA]</scope>
    <source>
        <strain evidence="11">ATCC 51196 / DSM 11244 / BCRC 80197 / JCM 7670 / NBRC 15755 / NCIMB 13165 / 161</strain>
    </source>
</reference>
<dbReference type="InterPro" id="IPR014721">
    <property type="entry name" value="Ribsml_uS5_D2-typ_fold_subgr"/>
</dbReference>
<keyword evidence="5 7" id="KW-0378">Hydrolase</keyword>
<dbReference type="KEGG" id="aca:ACP_2120"/>
<comment type="subunit">
    <text evidence="7">Consists of a catalytic RNA component (M1 or rnpB) and a protein subunit.</text>
</comment>
<dbReference type="EC" id="3.1.26.5" evidence="7 8"/>
<dbReference type="Proteomes" id="UP000002207">
    <property type="component" value="Chromosome"/>
</dbReference>
<dbReference type="GO" id="GO:0030677">
    <property type="term" value="C:ribonuclease P complex"/>
    <property type="evidence" value="ECO:0007669"/>
    <property type="project" value="TreeGrafter"/>
</dbReference>
<dbReference type="GO" id="GO:0001682">
    <property type="term" value="P:tRNA 5'-leader removal"/>
    <property type="evidence" value="ECO:0007669"/>
    <property type="project" value="UniProtKB-UniRule"/>
</dbReference>
<evidence type="ECO:0000256" key="7">
    <source>
        <dbReference type="HAMAP-Rule" id="MF_00227"/>
    </source>
</evidence>
<gene>
    <name evidence="7 10" type="primary">rnpA</name>
    <name evidence="10" type="ordered locus">ACP_2120</name>
</gene>
<dbReference type="InterPro" id="IPR020539">
    <property type="entry name" value="RNase_P_CS"/>
</dbReference>
<dbReference type="HAMAP" id="MF_00227">
    <property type="entry name" value="RNase_P"/>
    <property type="match status" value="1"/>
</dbReference>